<feature type="domain" description="Sulfatase N-terminal" evidence="8">
    <location>
        <begin position="22"/>
        <end position="401"/>
    </location>
</feature>
<evidence type="ECO:0000259" key="8">
    <source>
        <dbReference type="Pfam" id="PF00884"/>
    </source>
</evidence>
<evidence type="ECO:0000256" key="5">
    <source>
        <dbReference type="ARBA" id="ARBA00022801"/>
    </source>
</evidence>
<organism evidence="9 10">
    <name type="scientific">Pontiella agarivorans</name>
    <dbReference type="NCBI Taxonomy" id="3038953"/>
    <lineage>
        <taxon>Bacteria</taxon>
        <taxon>Pseudomonadati</taxon>
        <taxon>Kiritimatiellota</taxon>
        <taxon>Kiritimatiellia</taxon>
        <taxon>Kiritimatiellales</taxon>
        <taxon>Pontiellaceae</taxon>
        <taxon>Pontiella</taxon>
    </lineage>
</organism>
<dbReference type="Proteomes" id="UP001290861">
    <property type="component" value="Unassembled WGS sequence"/>
</dbReference>
<keyword evidence="10" id="KW-1185">Reference proteome</keyword>
<dbReference type="PROSITE" id="PS00149">
    <property type="entry name" value="SULFATASE_2"/>
    <property type="match status" value="1"/>
</dbReference>
<comment type="caution">
    <text evidence="9">The sequence shown here is derived from an EMBL/GenBank/DDBJ whole genome shotgun (WGS) entry which is preliminary data.</text>
</comment>
<feature type="signal peptide" evidence="7">
    <location>
        <begin position="1"/>
        <end position="18"/>
    </location>
</feature>
<evidence type="ECO:0000256" key="3">
    <source>
        <dbReference type="ARBA" id="ARBA00022723"/>
    </source>
</evidence>
<gene>
    <name evidence="9" type="ORF">P9H32_03245</name>
</gene>
<dbReference type="CDD" id="cd16030">
    <property type="entry name" value="iduronate-2-sulfatase"/>
    <property type="match status" value="1"/>
</dbReference>
<dbReference type="InterPro" id="IPR000917">
    <property type="entry name" value="Sulfatase_N"/>
</dbReference>
<protein>
    <submittedName>
        <fullName evidence="9">Sulfatase</fullName>
    </submittedName>
</protein>
<dbReference type="InterPro" id="IPR035874">
    <property type="entry name" value="IDS"/>
</dbReference>
<dbReference type="PANTHER" id="PTHR45953:SF1">
    <property type="entry name" value="IDURONATE 2-SULFATASE"/>
    <property type="match status" value="1"/>
</dbReference>
<evidence type="ECO:0000256" key="4">
    <source>
        <dbReference type="ARBA" id="ARBA00022729"/>
    </source>
</evidence>
<dbReference type="Gene3D" id="3.40.720.10">
    <property type="entry name" value="Alkaline Phosphatase, subunit A"/>
    <property type="match status" value="1"/>
</dbReference>
<evidence type="ECO:0000256" key="1">
    <source>
        <dbReference type="ARBA" id="ARBA00001913"/>
    </source>
</evidence>
<feature type="chain" id="PRO_5045844274" evidence="7">
    <location>
        <begin position="19"/>
        <end position="497"/>
    </location>
</feature>
<reference evidence="9 10" key="1">
    <citation type="journal article" date="2024" name="Appl. Environ. Microbiol.">
        <title>Pontiella agarivorans sp. nov., a novel marine anaerobic bacterium capable of degrading macroalgal polysaccharides and fixing nitrogen.</title>
        <authorList>
            <person name="Liu N."/>
            <person name="Kivenson V."/>
            <person name="Peng X."/>
            <person name="Cui Z."/>
            <person name="Lankiewicz T.S."/>
            <person name="Gosselin K.M."/>
            <person name="English C.J."/>
            <person name="Blair E.M."/>
            <person name="O'Malley M.A."/>
            <person name="Valentine D.L."/>
        </authorList>
    </citation>
    <scope>NUCLEOTIDE SEQUENCE [LARGE SCALE GENOMIC DNA]</scope>
    <source>
        <strain evidence="9 10">NLcol2</strain>
    </source>
</reference>
<dbReference type="PANTHER" id="PTHR45953">
    <property type="entry name" value="IDURONATE 2-SULFATASE"/>
    <property type="match status" value="1"/>
</dbReference>
<comment type="cofactor">
    <cofactor evidence="1">
        <name>Ca(2+)</name>
        <dbReference type="ChEBI" id="CHEBI:29108"/>
    </cofactor>
</comment>
<evidence type="ECO:0000256" key="7">
    <source>
        <dbReference type="SAM" id="SignalP"/>
    </source>
</evidence>
<sequence>MKRNIILGSLLLPASIFAAEPPNILLIMVDDLNTSIGCFDGPAFTPNMDRLAETGIKFTNAYSACPSCNPSRVSMLVGQRPENNGVFNNSQHFRATAPARNLTTLPQLLKSNGYNTIAAGKVFHHRRGSRDLPDPQSDPDSWTYQPGISSGKFFGHDFKNRFHQPDGLPKWVLNTRVKVDPKDRKLLKSTWVWGPLEEDIEPTDTLDWNTAEWGAAWLNKKTDEPNVQGAPSPDEKPWLLACGIFRPHIPLICPQEFFDLYETDEHRHRLVMPDIPPDDIADLPKAAGAGKDWFAKYVKDWPQEWAYLRQSYYACTTYADAAVGILLDGLQKSGYADNTLVILMGDHGYHLGEKDRLGKAKVWRGASSMPMIIRMPGGVTGTADAAVSMLDIYPTLVELLGLKAPHKLDGTSLLPLLENPAEKRSEPAVITSTSGTQIGVVHDHWHYISYSDGSEELYDHRADPGEITNLMHPSNYKEKYRAVADRLKKYVPANRKG</sequence>
<proteinExistence type="inferred from homology"/>
<dbReference type="InterPro" id="IPR017850">
    <property type="entry name" value="Alkaline_phosphatase_core_sf"/>
</dbReference>
<dbReference type="SUPFAM" id="SSF53649">
    <property type="entry name" value="Alkaline phosphatase-like"/>
    <property type="match status" value="1"/>
</dbReference>
<evidence type="ECO:0000313" key="9">
    <source>
        <dbReference type="EMBL" id="MDZ8117630.1"/>
    </source>
</evidence>
<evidence type="ECO:0000313" key="10">
    <source>
        <dbReference type="Proteomes" id="UP001290861"/>
    </source>
</evidence>
<keyword evidence="5" id="KW-0378">Hydrolase</keyword>
<dbReference type="RefSeq" id="WP_322607430.1">
    <property type="nucleotide sequence ID" value="NZ_JARVCO010000002.1"/>
</dbReference>
<dbReference type="InterPro" id="IPR024607">
    <property type="entry name" value="Sulfatase_CS"/>
</dbReference>
<keyword evidence="4 7" id="KW-0732">Signal</keyword>
<keyword evidence="3" id="KW-0479">Metal-binding</keyword>
<evidence type="ECO:0000256" key="2">
    <source>
        <dbReference type="ARBA" id="ARBA00008779"/>
    </source>
</evidence>
<keyword evidence="6" id="KW-0106">Calcium</keyword>
<dbReference type="EMBL" id="JARVCO010000002">
    <property type="protein sequence ID" value="MDZ8117630.1"/>
    <property type="molecule type" value="Genomic_DNA"/>
</dbReference>
<comment type="similarity">
    <text evidence="2">Belongs to the sulfatase family.</text>
</comment>
<name>A0ABU5MU03_9BACT</name>
<dbReference type="Pfam" id="PF00884">
    <property type="entry name" value="Sulfatase"/>
    <property type="match status" value="1"/>
</dbReference>
<accession>A0ABU5MU03</accession>
<evidence type="ECO:0000256" key="6">
    <source>
        <dbReference type="ARBA" id="ARBA00022837"/>
    </source>
</evidence>